<dbReference type="EMBL" id="BAAAQR010000018">
    <property type="protein sequence ID" value="GAA2155871.1"/>
    <property type="molecule type" value="Genomic_DNA"/>
</dbReference>
<evidence type="ECO:0000256" key="1">
    <source>
        <dbReference type="ARBA" id="ARBA00010641"/>
    </source>
</evidence>
<feature type="domain" description="RNA polymerase sigma factor 70 region 4 type 2" evidence="6">
    <location>
        <begin position="155"/>
        <end position="207"/>
    </location>
</feature>
<dbReference type="Pfam" id="PF08281">
    <property type="entry name" value="Sigma70_r4_2"/>
    <property type="match status" value="1"/>
</dbReference>
<keyword evidence="8" id="KW-1185">Reference proteome</keyword>
<evidence type="ECO:0000256" key="2">
    <source>
        <dbReference type="ARBA" id="ARBA00023015"/>
    </source>
</evidence>
<dbReference type="InterPro" id="IPR013249">
    <property type="entry name" value="RNA_pol_sigma70_r4_t2"/>
</dbReference>
<dbReference type="InterPro" id="IPR013324">
    <property type="entry name" value="RNA_pol_sigma_r3/r4-like"/>
</dbReference>
<evidence type="ECO:0000313" key="7">
    <source>
        <dbReference type="EMBL" id="GAA2155871.1"/>
    </source>
</evidence>
<gene>
    <name evidence="7" type="ORF">GCM10009844_43550</name>
</gene>
<keyword evidence="3" id="KW-0731">Sigma factor</keyword>
<keyword evidence="4" id="KW-0238">DNA-binding</keyword>
<evidence type="ECO:0000259" key="6">
    <source>
        <dbReference type="Pfam" id="PF08281"/>
    </source>
</evidence>
<comment type="caution">
    <text evidence="7">The sequence shown here is derived from an EMBL/GenBank/DDBJ whole genome shotgun (WGS) entry which is preliminary data.</text>
</comment>
<organism evidence="7 8">
    <name type="scientific">Nocardioides koreensis</name>
    <dbReference type="NCBI Taxonomy" id="433651"/>
    <lineage>
        <taxon>Bacteria</taxon>
        <taxon>Bacillati</taxon>
        <taxon>Actinomycetota</taxon>
        <taxon>Actinomycetes</taxon>
        <taxon>Propionibacteriales</taxon>
        <taxon>Nocardioidaceae</taxon>
        <taxon>Nocardioides</taxon>
    </lineage>
</organism>
<evidence type="ECO:0000256" key="4">
    <source>
        <dbReference type="ARBA" id="ARBA00023125"/>
    </source>
</evidence>
<sequence length="222" mass="24739">MTQKRRMLAAVDDLGALPSERDVDPWVASLRSVGPARDDRLRALHDLLVRVASRELSRRLSASYLGGQDRDDLAHEVAADAMVAILKKLPEFRGESRFTTWAYKFAVLEVSNKLGRSYWTWVGRTVALDTADWAQFEDRMALAPEKSAEARELADALRSAVGNLTPRQREVFVAIVVNGVPLDAMVAKLGTSRNALYKVVFDARRKIRAELVANGHLNPVDE</sequence>
<dbReference type="InterPro" id="IPR039425">
    <property type="entry name" value="RNA_pol_sigma-70-like"/>
</dbReference>
<dbReference type="Gene3D" id="1.10.1740.10">
    <property type="match status" value="1"/>
</dbReference>
<dbReference type="InterPro" id="IPR036388">
    <property type="entry name" value="WH-like_DNA-bd_sf"/>
</dbReference>
<dbReference type="Gene3D" id="1.10.10.10">
    <property type="entry name" value="Winged helix-like DNA-binding domain superfamily/Winged helix DNA-binding domain"/>
    <property type="match status" value="1"/>
</dbReference>
<dbReference type="SUPFAM" id="SSF88946">
    <property type="entry name" value="Sigma2 domain of RNA polymerase sigma factors"/>
    <property type="match status" value="1"/>
</dbReference>
<comment type="similarity">
    <text evidence="1">Belongs to the sigma-70 factor family. ECF subfamily.</text>
</comment>
<reference evidence="8" key="1">
    <citation type="journal article" date="2019" name="Int. J. Syst. Evol. Microbiol.">
        <title>The Global Catalogue of Microorganisms (GCM) 10K type strain sequencing project: providing services to taxonomists for standard genome sequencing and annotation.</title>
        <authorList>
            <consortium name="The Broad Institute Genomics Platform"/>
            <consortium name="The Broad Institute Genome Sequencing Center for Infectious Disease"/>
            <person name="Wu L."/>
            <person name="Ma J."/>
        </authorList>
    </citation>
    <scope>NUCLEOTIDE SEQUENCE [LARGE SCALE GENOMIC DNA]</scope>
    <source>
        <strain evidence="8">JCM 16022</strain>
    </source>
</reference>
<dbReference type="InterPro" id="IPR014284">
    <property type="entry name" value="RNA_pol_sigma-70_dom"/>
</dbReference>
<evidence type="ECO:0000256" key="3">
    <source>
        <dbReference type="ARBA" id="ARBA00023082"/>
    </source>
</evidence>
<evidence type="ECO:0000256" key="5">
    <source>
        <dbReference type="ARBA" id="ARBA00023163"/>
    </source>
</evidence>
<accession>A0ABP5LXF8</accession>
<dbReference type="Proteomes" id="UP001501771">
    <property type="component" value="Unassembled WGS sequence"/>
</dbReference>
<evidence type="ECO:0000313" key="8">
    <source>
        <dbReference type="Proteomes" id="UP001501771"/>
    </source>
</evidence>
<dbReference type="PANTHER" id="PTHR43133:SF8">
    <property type="entry name" value="RNA POLYMERASE SIGMA FACTOR HI_1459-RELATED"/>
    <property type="match status" value="1"/>
</dbReference>
<keyword evidence="5" id="KW-0804">Transcription</keyword>
<dbReference type="NCBIfam" id="TIGR02937">
    <property type="entry name" value="sigma70-ECF"/>
    <property type="match status" value="1"/>
</dbReference>
<name>A0ABP5LXF8_9ACTN</name>
<keyword evidence="2" id="KW-0805">Transcription regulation</keyword>
<dbReference type="PANTHER" id="PTHR43133">
    <property type="entry name" value="RNA POLYMERASE ECF-TYPE SIGMA FACTO"/>
    <property type="match status" value="1"/>
</dbReference>
<protein>
    <submittedName>
        <fullName evidence="7">RNA polymerase sigma factor</fullName>
    </submittedName>
</protein>
<dbReference type="SUPFAM" id="SSF88659">
    <property type="entry name" value="Sigma3 and sigma4 domains of RNA polymerase sigma factors"/>
    <property type="match status" value="1"/>
</dbReference>
<dbReference type="InterPro" id="IPR013325">
    <property type="entry name" value="RNA_pol_sigma_r2"/>
</dbReference>
<proteinExistence type="inferred from homology"/>